<dbReference type="PRINTS" id="PR00039">
    <property type="entry name" value="HTHLYSR"/>
</dbReference>
<organism evidence="6 7">
    <name type="scientific">Prosthecobacter algae</name>
    <dbReference type="NCBI Taxonomy" id="1144682"/>
    <lineage>
        <taxon>Bacteria</taxon>
        <taxon>Pseudomonadati</taxon>
        <taxon>Verrucomicrobiota</taxon>
        <taxon>Verrucomicrobiia</taxon>
        <taxon>Verrucomicrobiales</taxon>
        <taxon>Verrucomicrobiaceae</taxon>
        <taxon>Prosthecobacter</taxon>
    </lineage>
</organism>
<keyword evidence="3" id="KW-0238">DNA-binding</keyword>
<dbReference type="PANTHER" id="PTHR30537:SF5">
    <property type="entry name" value="HTH-TYPE TRANSCRIPTIONAL ACTIVATOR TTDR-RELATED"/>
    <property type="match status" value="1"/>
</dbReference>
<proteinExistence type="inferred from homology"/>
<dbReference type="SUPFAM" id="SSF53850">
    <property type="entry name" value="Periplasmic binding protein-like II"/>
    <property type="match status" value="1"/>
</dbReference>
<gene>
    <name evidence="6" type="ORF">GCM10023213_21570</name>
</gene>
<protein>
    <submittedName>
        <fullName evidence="6">LysR family transcriptional regulator</fullName>
    </submittedName>
</protein>
<dbReference type="Gene3D" id="1.10.10.10">
    <property type="entry name" value="Winged helix-like DNA-binding domain superfamily/Winged helix DNA-binding domain"/>
    <property type="match status" value="1"/>
</dbReference>
<dbReference type="Gene3D" id="3.40.190.290">
    <property type="match status" value="1"/>
</dbReference>
<evidence type="ECO:0000256" key="4">
    <source>
        <dbReference type="ARBA" id="ARBA00023163"/>
    </source>
</evidence>
<comment type="caution">
    <text evidence="6">The sequence shown here is derived from an EMBL/GenBank/DDBJ whole genome shotgun (WGS) entry which is preliminary data.</text>
</comment>
<dbReference type="InterPro" id="IPR000847">
    <property type="entry name" value="LysR_HTH_N"/>
</dbReference>
<evidence type="ECO:0000256" key="1">
    <source>
        <dbReference type="ARBA" id="ARBA00009437"/>
    </source>
</evidence>
<dbReference type="RefSeq" id="WP_345736388.1">
    <property type="nucleotide sequence ID" value="NZ_BAABIA010000004.1"/>
</dbReference>
<dbReference type="InterPro" id="IPR058163">
    <property type="entry name" value="LysR-type_TF_proteobact-type"/>
</dbReference>
<keyword evidence="4" id="KW-0804">Transcription</keyword>
<feature type="domain" description="HTH lysR-type" evidence="5">
    <location>
        <begin position="5"/>
        <end position="62"/>
    </location>
</feature>
<dbReference type="CDD" id="cd08422">
    <property type="entry name" value="PBP2_CrgA_like"/>
    <property type="match status" value="1"/>
</dbReference>
<evidence type="ECO:0000259" key="5">
    <source>
        <dbReference type="PROSITE" id="PS50931"/>
    </source>
</evidence>
<comment type="similarity">
    <text evidence="1">Belongs to the LysR transcriptional regulatory family.</text>
</comment>
<dbReference type="EMBL" id="BAABIA010000004">
    <property type="protein sequence ID" value="GAA5139946.1"/>
    <property type="molecule type" value="Genomic_DNA"/>
</dbReference>
<dbReference type="PROSITE" id="PS50931">
    <property type="entry name" value="HTH_LYSR"/>
    <property type="match status" value="1"/>
</dbReference>
<dbReference type="Proteomes" id="UP001499852">
    <property type="component" value="Unassembled WGS sequence"/>
</dbReference>
<evidence type="ECO:0000256" key="3">
    <source>
        <dbReference type="ARBA" id="ARBA00023125"/>
    </source>
</evidence>
<evidence type="ECO:0000256" key="2">
    <source>
        <dbReference type="ARBA" id="ARBA00023015"/>
    </source>
</evidence>
<evidence type="ECO:0000313" key="6">
    <source>
        <dbReference type="EMBL" id="GAA5139946.1"/>
    </source>
</evidence>
<dbReference type="InterPro" id="IPR036388">
    <property type="entry name" value="WH-like_DNA-bd_sf"/>
</dbReference>
<dbReference type="Pfam" id="PF03466">
    <property type="entry name" value="LysR_substrate"/>
    <property type="match status" value="1"/>
</dbReference>
<dbReference type="SUPFAM" id="SSF46785">
    <property type="entry name" value="Winged helix' DNA-binding domain"/>
    <property type="match status" value="1"/>
</dbReference>
<evidence type="ECO:0000313" key="7">
    <source>
        <dbReference type="Proteomes" id="UP001499852"/>
    </source>
</evidence>
<sequence length="308" mass="33402">MRAFEDLTLLRAFVSIVESGSISAAARCVRVSQPTLSRQLRSLEELCGTALLRRDTHQMSVTETGQRFLADARTLLGHAEEAARRLHADHTTLSGQLHLFATVDLGQWVVTPLVSQFLQANPQVTATLALNNRPLHMIQEGCDVGIVPGRITDDSVIARPAGVIPLHLAASPALVQGRPPAKTLADLKSWPWVSLSGSHFWGTTEVTLYDSNDAAQTLPTTPVLVSEGVTSIREAVRDGLGVALLPDWLIEKDLESGTLVRVLPRLKAKDLPIHVVYAGQRVLPARVSAFIDFAVRYLVAFGNTPPNP</sequence>
<accession>A0ABP9P3H3</accession>
<keyword evidence="7" id="KW-1185">Reference proteome</keyword>
<name>A0ABP9P3H3_9BACT</name>
<reference evidence="7" key="1">
    <citation type="journal article" date="2019" name="Int. J. Syst. Evol. Microbiol.">
        <title>The Global Catalogue of Microorganisms (GCM) 10K type strain sequencing project: providing services to taxonomists for standard genome sequencing and annotation.</title>
        <authorList>
            <consortium name="The Broad Institute Genomics Platform"/>
            <consortium name="The Broad Institute Genome Sequencing Center for Infectious Disease"/>
            <person name="Wu L."/>
            <person name="Ma J."/>
        </authorList>
    </citation>
    <scope>NUCLEOTIDE SEQUENCE [LARGE SCALE GENOMIC DNA]</scope>
    <source>
        <strain evidence="7">JCM 18053</strain>
    </source>
</reference>
<dbReference type="PANTHER" id="PTHR30537">
    <property type="entry name" value="HTH-TYPE TRANSCRIPTIONAL REGULATOR"/>
    <property type="match status" value="1"/>
</dbReference>
<dbReference type="Pfam" id="PF00126">
    <property type="entry name" value="HTH_1"/>
    <property type="match status" value="1"/>
</dbReference>
<dbReference type="InterPro" id="IPR005119">
    <property type="entry name" value="LysR_subst-bd"/>
</dbReference>
<dbReference type="InterPro" id="IPR036390">
    <property type="entry name" value="WH_DNA-bd_sf"/>
</dbReference>
<keyword evidence="2" id="KW-0805">Transcription regulation</keyword>